<dbReference type="Proteomes" id="UP000314294">
    <property type="component" value="Unassembled WGS sequence"/>
</dbReference>
<feature type="region of interest" description="Disordered" evidence="1">
    <location>
        <begin position="99"/>
        <end position="142"/>
    </location>
</feature>
<dbReference type="EMBL" id="SRLO01001856">
    <property type="protein sequence ID" value="TNN34975.1"/>
    <property type="molecule type" value="Genomic_DNA"/>
</dbReference>
<evidence type="ECO:0000256" key="1">
    <source>
        <dbReference type="SAM" id="MobiDB-lite"/>
    </source>
</evidence>
<feature type="region of interest" description="Disordered" evidence="1">
    <location>
        <begin position="31"/>
        <end position="60"/>
    </location>
</feature>
<sequence length="192" mass="21944">MSVRCFASSEPRIPSSNLGQEDKLFLLNGQHQHHRGEDGHDVGQHHDKEGEVQDRHGEHLHQQGQEHHVVGVLHHHQWEDQDRPGGRLLQQRLHHHLFSESSLPQKLSQTQDALDERGPGRGVGGGPARHVRRKKKKEAPSQRTFGHHYIICTESVPTESQHWIRFTDGPLTAFWSCRIYRGNSLGISGRIR</sequence>
<feature type="compositionally biased region" description="Basic and acidic residues" evidence="1">
    <location>
        <begin position="35"/>
        <end position="60"/>
    </location>
</feature>
<proteinExistence type="predicted"/>
<reference evidence="2 3" key="1">
    <citation type="submission" date="2019-03" db="EMBL/GenBank/DDBJ databases">
        <title>First draft genome of Liparis tanakae, snailfish: a comprehensive survey of snailfish specific genes.</title>
        <authorList>
            <person name="Kim W."/>
            <person name="Song I."/>
            <person name="Jeong J.-H."/>
            <person name="Kim D."/>
            <person name="Kim S."/>
            <person name="Ryu S."/>
            <person name="Song J.Y."/>
            <person name="Lee S.K."/>
        </authorList>
    </citation>
    <scope>NUCLEOTIDE SEQUENCE [LARGE SCALE GENOMIC DNA]</scope>
    <source>
        <tissue evidence="2">Muscle</tissue>
    </source>
</reference>
<feature type="compositionally biased region" description="Polar residues" evidence="1">
    <location>
        <begin position="99"/>
        <end position="112"/>
    </location>
</feature>
<protein>
    <submittedName>
        <fullName evidence="2">Uncharacterized protein</fullName>
    </submittedName>
</protein>
<evidence type="ECO:0000313" key="3">
    <source>
        <dbReference type="Proteomes" id="UP000314294"/>
    </source>
</evidence>
<keyword evidence="3" id="KW-1185">Reference proteome</keyword>
<organism evidence="2 3">
    <name type="scientific">Liparis tanakae</name>
    <name type="common">Tanaka's snailfish</name>
    <dbReference type="NCBI Taxonomy" id="230148"/>
    <lineage>
        <taxon>Eukaryota</taxon>
        <taxon>Metazoa</taxon>
        <taxon>Chordata</taxon>
        <taxon>Craniata</taxon>
        <taxon>Vertebrata</taxon>
        <taxon>Euteleostomi</taxon>
        <taxon>Actinopterygii</taxon>
        <taxon>Neopterygii</taxon>
        <taxon>Teleostei</taxon>
        <taxon>Neoteleostei</taxon>
        <taxon>Acanthomorphata</taxon>
        <taxon>Eupercaria</taxon>
        <taxon>Perciformes</taxon>
        <taxon>Cottioidei</taxon>
        <taxon>Cottales</taxon>
        <taxon>Liparidae</taxon>
        <taxon>Liparis</taxon>
    </lineage>
</organism>
<dbReference type="AlphaFoldDB" id="A0A4Z2F1G7"/>
<comment type="caution">
    <text evidence="2">The sequence shown here is derived from an EMBL/GenBank/DDBJ whole genome shotgun (WGS) entry which is preliminary data.</text>
</comment>
<gene>
    <name evidence="2" type="ORF">EYF80_054860</name>
</gene>
<name>A0A4Z2F1G7_9TELE</name>
<accession>A0A4Z2F1G7</accession>
<evidence type="ECO:0000313" key="2">
    <source>
        <dbReference type="EMBL" id="TNN34975.1"/>
    </source>
</evidence>